<evidence type="ECO:0000313" key="2">
    <source>
        <dbReference type="EMBL" id="CAF3539526.1"/>
    </source>
</evidence>
<feature type="transmembrane region" description="Helical" evidence="1">
    <location>
        <begin position="106"/>
        <end position="125"/>
    </location>
</feature>
<sequence>MVKLTKENLCCIPPPRLDLTLCMSVFILVVSNIASAGVCRLLVSYARQISSRIDSHQQLKMRRDLTVVHRVVFLNIQLILVDIPVAIFVIVDIIRPDILPHNCMRIFFMIVNLALGFMLLILCWIMPNLRQSLAECFNLATRFQTGSDNRARPITNVKRF</sequence>
<dbReference type="EMBL" id="CAJNYT010003209">
    <property type="protein sequence ID" value="CAF3539526.1"/>
    <property type="molecule type" value="Genomic_DNA"/>
</dbReference>
<keyword evidence="1" id="KW-0472">Membrane</keyword>
<evidence type="ECO:0000256" key="1">
    <source>
        <dbReference type="SAM" id="Phobius"/>
    </source>
</evidence>
<evidence type="ECO:0000313" key="4">
    <source>
        <dbReference type="Proteomes" id="UP000663848"/>
    </source>
</evidence>
<dbReference type="EMBL" id="CAJOBR010002304">
    <property type="protein sequence ID" value="CAF4672123.1"/>
    <property type="molecule type" value="Genomic_DNA"/>
</dbReference>
<keyword evidence="1" id="KW-1133">Transmembrane helix</keyword>
<comment type="caution">
    <text evidence="3">The sequence shown here is derived from an EMBL/GenBank/DDBJ whole genome shotgun (WGS) entry which is preliminary data.</text>
</comment>
<organism evidence="3 4">
    <name type="scientific">Rotaria socialis</name>
    <dbReference type="NCBI Taxonomy" id="392032"/>
    <lineage>
        <taxon>Eukaryota</taxon>
        <taxon>Metazoa</taxon>
        <taxon>Spiralia</taxon>
        <taxon>Gnathifera</taxon>
        <taxon>Rotifera</taxon>
        <taxon>Eurotatoria</taxon>
        <taxon>Bdelloidea</taxon>
        <taxon>Philodinida</taxon>
        <taxon>Philodinidae</taxon>
        <taxon>Rotaria</taxon>
    </lineage>
</organism>
<keyword evidence="1" id="KW-0812">Transmembrane</keyword>
<name>A0A821GTI5_9BILA</name>
<dbReference type="Proteomes" id="UP000663848">
    <property type="component" value="Unassembled WGS sequence"/>
</dbReference>
<protein>
    <submittedName>
        <fullName evidence="3">Uncharacterized protein</fullName>
    </submittedName>
</protein>
<proteinExistence type="predicted"/>
<reference evidence="3" key="1">
    <citation type="submission" date="2021-02" db="EMBL/GenBank/DDBJ databases">
        <authorList>
            <person name="Nowell W R."/>
        </authorList>
    </citation>
    <scope>NUCLEOTIDE SEQUENCE</scope>
</reference>
<accession>A0A821GTI5</accession>
<feature type="transmembrane region" description="Helical" evidence="1">
    <location>
        <begin position="67"/>
        <end position="94"/>
    </location>
</feature>
<evidence type="ECO:0000313" key="3">
    <source>
        <dbReference type="EMBL" id="CAF4672123.1"/>
    </source>
</evidence>
<dbReference type="AlphaFoldDB" id="A0A821GTI5"/>
<dbReference type="Proteomes" id="UP000663872">
    <property type="component" value="Unassembled WGS sequence"/>
</dbReference>
<feature type="transmembrane region" description="Helical" evidence="1">
    <location>
        <begin position="23"/>
        <end position="46"/>
    </location>
</feature>
<gene>
    <name evidence="2" type="ORF">GRG538_LOCUS19689</name>
    <name evidence="3" type="ORF">QYT958_LOCUS16120</name>
</gene>